<dbReference type="OrthoDB" id="414666at2759"/>
<evidence type="ECO:0000313" key="3">
    <source>
        <dbReference type="Proteomes" id="UP000663829"/>
    </source>
</evidence>
<reference evidence="1" key="1">
    <citation type="submission" date="2021-02" db="EMBL/GenBank/DDBJ databases">
        <authorList>
            <person name="Nowell W R."/>
        </authorList>
    </citation>
    <scope>NUCLEOTIDE SEQUENCE</scope>
</reference>
<organism evidence="1 3">
    <name type="scientific">Didymodactylos carnosus</name>
    <dbReference type="NCBI Taxonomy" id="1234261"/>
    <lineage>
        <taxon>Eukaryota</taxon>
        <taxon>Metazoa</taxon>
        <taxon>Spiralia</taxon>
        <taxon>Gnathifera</taxon>
        <taxon>Rotifera</taxon>
        <taxon>Eurotatoria</taxon>
        <taxon>Bdelloidea</taxon>
        <taxon>Philodinida</taxon>
        <taxon>Philodinidae</taxon>
        <taxon>Didymodactylos</taxon>
    </lineage>
</organism>
<comment type="caution">
    <text evidence="1">The sequence shown here is derived from an EMBL/GenBank/DDBJ whole genome shotgun (WGS) entry which is preliminary data.</text>
</comment>
<feature type="non-terminal residue" evidence="1">
    <location>
        <position position="69"/>
    </location>
</feature>
<dbReference type="EMBL" id="CAJOBC010089859">
    <property type="protein sequence ID" value="CAF4384948.1"/>
    <property type="molecule type" value="Genomic_DNA"/>
</dbReference>
<sequence length="69" mass="7795">MISIRIQGTPTNLTIIQIYAPTTDAEEETIEKFYAELQQLIDETPRKDAILLIGDWNVKVGHKEEPGVV</sequence>
<proteinExistence type="predicted"/>
<dbReference type="AlphaFoldDB" id="A0A815V528"/>
<evidence type="ECO:0008006" key="4">
    <source>
        <dbReference type="Google" id="ProtNLM"/>
    </source>
</evidence>
<dbReference type="SUPFAM" id="SSF56219">
    <property type="entry name" value="DNase I-like"/>
    <property type="match status" value="1"/>
</dbReference>
<keyword evidence="3" id="KW-1185">Reference proteome</keyword>
<evidence type="ECO:0000313" key="1">
    <source>
        <dbReference type="EMBL" id="CAF1526001.1"/>
    </source>
</evidence>
<dbReference type="EMBL" id="CAJNOQ010024297">
    <property type="protein sequence ID" value="CAF1526001.1"/>
    <property type="molecule type" value="Genomic_DNA"/>
</dbReference>
<protein>
    <recommendedName>
        <fullName evidence="4">Endonuclease/exonuclease/phosphatase domain-containing protein</fullName>
    </recommendedName>
</protein>
<gene>
    <name evidence="1" type="ORF">GPM918_LOCUS37781</name>
    <name evidence="2" type="ORF">SRO942_LOCUS38558</name>
</gene>
<accession>A0A815V528</accession>
<dbReference type="Proteomes" id="UP000681722">
    <property type="component" value="Unassembled WGS sequence"/>
</dbReference>
<dbReference type="Proteomes" id="UP000663829">
    <property type="component" value="Unassembled WGS sequence"/>
</dbReference>
<name>A0A815V528_9BILA</name>
<dbReference type="InterPro" id="IPR036691">
    <property type="entry name" value="Endo/exonu/phosph_ase_sf"/>
</dbReference>
<evidence type="ECO:0000313" key="2">
    <source>
        <dbReference type="EMBL" id="CAF4384948.1"/>
    </source>
</evidence>
<dbReference type="Gene3D" id="3.60.10.10">
    <property type="entry name" value="Endonuclease/exonuclease/phosphatase"/>
    <property type="match status" value="1"/>
</dbReference>